<keyword evidence="3" id="KW-1185">Reference proteome</keyword>
<proteinExistence type="predicted"/>
<gene>
    <name evidence="2" type="ORF">EYC84_009361</name>
</gene>
<feature type="compositionally biased region" description="Polar residues" evidence="1">
    <location>
        <begin position="135"/>
        <end position="146"/>
    </location>
</feature>
<evidence type="ECO:0000313" key="3">
    <source>
        <dbReference type="Proteomes" id="UP000322873"/>
    </source>
</evidence>
<sequence>MQPSGPKPTKPFKASRRRRREERERRDSEDQGQNPDQSRGHLRDRGEYGQGEGQRRQEDPYNDPEIEEAGYDSEPDYTSRQKERNMRDRDWGWDSRERDGDLRDIPRHSGAGTEAGYGYGYGYGYPYEESHGSHSRPNSPTASSHRASVRNISRKHRAAPEPPPRQPTSASLLCGPHGALPRRAHRRGKGKGRHPPTTIHATTQFLRRHPRGAQLATGSTERRLAPREPRRGARSDHGSSAGGGMRDRADRYGLKDEVRGLFTDSPRGLAGGALGALVGGWATEKLQEAQTGRDRRAMGDRAKVYTLLGAAAGGWSRTRCVDKWQGGGRRRGRGGAEEKYPDGTEDARVREGGEEEGSRARARSQPGPKYVL</sequence>
<feature type="compositionally biased region" description="Acidic residues" evidence="1">
    <location>
        <begin position="60"/>
        <end position="75"/>
    </location>
</feature>
<feature type="compositionally biased region" description="Basic residues" evidence="1">
    <location>
        <begin position="180"/>
        <end position="194"/>
    </location>
</feature>
<feature type="compositionally biased region" description="Basic and acidic residues" evidence="1">
    <location>
        <begin position="77"/>
        <end position="107"/>
    </location>
</feature>
<dbReference type="Proteomes" id="UP000322873">
    <property type="component" value="Unassembled WGS sequence"/>
</dbReference>
<organism evidence="2 3">
    <name type="scientific">Monilinia fructicola</name>
    <name type="common">Brown rot fungus</name>
    <name type="synonym">Ciboria fructicola</name>
    <dbReference type="NCBI Taxonomy" id="38448"/>
    <lineage>
        <taxon>Eukaryota</taxon>
        <taxon>Fungi</taxon>
        <taxon>Dikarya</taxon>
        <taxon>Ascomycota</taxon>
        <taxon>Pezizomycotina</taxon>
        <taxon>Leotiomycetes</taxon>
        <taxon>Helotiales</taxon>
        <taxon>Sclerotiniaceae</taxon>
        <taxon>Monilinia</taxon>
    </lineage>
</organism>
<dbReference type="EMBL" id="VICG01000013">
    <property type="protein sequence ID" value="KAA8565502.1"/>
    <property type="molecule type" value="Genomic_DNA"/>
</dbReference>
<feature type="compositionally biased region" description="Basic and acidic residues" evidence="1">
    <location>
        <begin position="334"/>
        <end position="359"/>
    </location>
</feature>
<protein>
    <submittedName>
        <fullName evidence="2">Uncharacterized protein</fullName>
    </submittedName>
</protein>
<accession>A0A5M9JC94</accession>
<feature type="region of interest" description="Disordered" evidence="1">
    <location>
        <begin position="1"/>
        <end position="252"/>
    </location>
</feature>
<dbReference type="AlphaFoldDB" id="A0A5M9JC94"/>
<comment type="caution">
    <text evidence="2">The sequence shown here is derived from an EMBL/GenBank/DDBJ whole genome shotgun (WGS) entry which is preliminary data.</text>
</comment>
<name>A0A5M9JC94_MONFR</name>
<feature type="compositionally biased region" description="Basic and acidic residues" evidence="1">
    <location>
        <begin position="220"/>
        <end position="237"/>
    </location>
</feature>
<evidence type="ECO:0000313" key="2">
    <source>
        <dbReference type="EMBL" id="KAA8565502.1"/>
    </source>
</evidence>
<reference evidence="2 3" key="1">
    <citation type="submission" date="2019-06" db="EMBL/GenBank/DDBJ databases">
        <title>Genome Sequence of the Brown Rot Fungal Pathogen Monilinia fructicola.</title>
        <authorList>
            <person name="De Miccolis Angelini R.M."/>
            <person name="Landi L."/>
            <person name="Abate D."/>
            <person name="Pollastro S."/>
            <person name="Romanazzi G."/>
            <person name="Faretra F."/>
        </authorList>
    </citation>
    <scope>NUCLEOTIDE SEQUENCE [LARGE SCALE GENOMIC DNA]</scope>
    <source>
        <strain evidence="2 3">Mfrc123</strain>
    </source>
</reference>
<feature type="compositionally biased region" description="Basic and acidic residues" evidence="1">
    <location>
        <begin position="38"/>
        <end position="59"/>
    </location>
</feature>
<feature type="region of interest" description="Disordered" evidence="1">
    <location>
        <begin position="319"/>
        <end position="372"/>
    </location>
</feature>
<evidence type="ECO:0000256" key="1">
    <source>
        <dbReference type="SAM" id="MobiDB-lite"/>
    </source>
</evidence>
<feature type="compositionally biased region" description="Gly residues" evidence="1">
    <location>
        <begin position="113"/>
        <end position="123"/>
    </location>
</feature>